<accession>A0A8J3LPK1</accession>
<dbReference type="Proteomes" id="UP000653674">
    <property type="component" value="Unassembled WGS sequence"/>
</dbReference>
<dbReference type="AlphaFoldDB" id="A0A8J3LPK1"/>
<evidence type="ECO:0000313" key="2">
    <source>
        <dbReference type="EMBL" id="GIG74510.1"/>
    </source>
</evidence>
<proteinExistence type="predicted"/>
<keyword evidence="1" id="KW-1133">Transmembrane helix</keyword>
<reference evidence="2" key="1">
    <citation type="submission" date="2021-01" db="EMBL/GenBank/DDBJ databases">
        <title>Whole genome shotgun sequence of Planosporangium flavigriseum NBRC 105377.</title>
        <authorList>
            <person name="Komaki H."/>
            <person name="Tamura T."/>
        </authorList>
    </citation>
    <scope>NUCLEOTIDE SEQUENCE</scope>
    <source>
        <strain evidence="2">NBRC 105377</strain>
    </source>
</reference>
<name>A0A8J3LPK1_9ACTN</name>
<dbReference type="RefSeq" id="WP_168071826.1">
    <property type="nucleotide sequence ID" value="NZ_BAAAQJ010000003.1"/>
</dbReference>
<dbReference type="EMBL" id="BONU01000018">
    <property type="protein sequence ID" value="GIG74510.1"/>
    <property type="molecule type" value="Genomic_DNA"/>
</dbReference>
<organism evidence="2 3">
    <name type="scientific">Planosporangium flavigriseum</name>
    <dbReference type="NCBI Taxonomy" id="373681"/>
    <lineage>
        <taxon>Bacteria</taxon>
        <taxon>Bacillati</taxon>
        <taxon>Actinomycetota</taxon>
        <taxon>Actinomycetes</taxon>
        <taxon>Micromonosporales</taxon>
        <taxon>Micromonosporaceae</taxon>
        <taxon>Planosporangium</taxon>
    </lineage>
</organism>
<keyword evidence="3" id="KW-1185">Reference proteome</keyword>
<comment type="caution">
    <text evidence="2">The sequence shown here is derived from an EMBL/GenBank/DDBJ whole genome shotgun (WGS) entry which is preliminary data.</text>
</comment>
<evidence type="ECO:0000313" key="3">
    <source>
        <dbReference type="Proteomes" id="UP000653674"/>
    </source>
</evidence>
<gene>
    <name evidence="2" type="ORF">Pfl04_29140</name>
</gene>
<sequence length="98" mass="10654">MAYVKGKLVDSLVGVYAAGLLCAYAYLHLQHRAVPDWAWVTGLVAANVGGWMSDRVLDRTAGAQYPRCATKKRIRLAGVDDTVAEELAERNPGVVFGY</sequence>
<evidence type="ECO:0000256" key="1">
    <source>
        <dbReference type="SAM" id="Phobius"/>
    </source>
</evidence>
<feature type="transmembrane region" description="Helical" evidence="1">
    <location>
        <begin position="12"/>
        <end position="29"/>
    </location>
</feature>
<keyword evidence="1" id="KW-0472">Membrane</keyword>
<protein>
    <submittedName>
        <fullName evidence="2">Uncharacterized protein</fullName>
    </submittedName>
</protein>
<keyword evidence="1" id="KW-0812">Transmembrane</keyword>